<dbReference type="Proteomes" id="UP000055611">
    <property type="component" value="Chromosome"/>
</dbReference>
<name>A0ABN4M1H4_9BACT</name>
<dbReference type="EMBL" id="CP014206">
    <property type="protein sequence ID" value="AMK11208.1"/>
    <property type="molecule type" value="Genomic_DNA"/>
</dbReference>
<accession>A0ABN4M1H4</accession>
<evidence type="ECO:0000313" key="2">
    <source>
        <dbReference type="Proteomes" id="UP000055611"/>
    </source>
</evidence>
<keyword evidence="2" id="KW-1185">Reference proteome</keyword>
<organism evidence="1 2">
    <name type="scientific">Pseudodesulfovibrio indicus</name>
    <dbReference type="NCBI Taxonomy" id="1716143"/>
    <lineage>
        <taxon>Bacteria</taxon>
        <taxon>Pseudomonadati</taxon>
        <taxon>Thermodesulfobacteriota</taxon>
        <taxon>Desulfovibrionia</taxon>
        <taxon>Desulfovibrionales</taxon>
        <taxon>Desulfovibrionaceae</taxon>
    </lineage>
</organism>
<protein>
    <recommendedName>
        <fullName evidence="3">Homing endonuclease LAGLIDADG domain-containing protein</fullName>
    </recommendedName>
</protein>
<sequence>MPYVFADAKQHEVALKMQHKDAALGILEVPAAKTKAMNTLVRRYFNGRKGGDSGVRGIIVSCGETPMGQSTNRENGFHVFTYKNNVLGIDIWLGNLSSQGFRFNHTATKAIVQQLATNSSIHLEKIQANESRLKKQQGWATSPRPNRQVSDYLHFFMALGYVDQVSLQSWWRGDPLVSVFDQFMTGIDARDALFYGLLKQMNLSMPLPDILRELGASSITSFIEIDRHRILVPSKEMSKIAKDKPTLLRFISWLKARKILIPKRTGDLCGAHYSPKHKKTLRGYMISRNYFHKTLAKFTN</sequence>
<evidence type="ECO:0008006" key="3">
    <source>
        <dbReference type="Google" id="ProtNLM"/>
    </source>
</evidence>
<evidence type="ECO:0000313" key="1">
    <source>
        <dbReference type="EMBL" id="AMK11208.1"/>
    </source>
</evidence>
<proteinExistence type="predicted"/>
<reference evidence="1 2" key="1">
    <citation type="journal article" date="2016" name="Front. Microbiol.">
        <title>Genome Sequence of the Piezophilic, Mesophilic Sulfate-Reducing Bacterium Desulfovibrio indicus J2T.</title>
        <authorList>
            <person name="Cao J."/>
            <person name="Maignien L."/>
            <person name="Shao Z."/>
            <person name="Alain K."/>
            <person name="Jebbar M."/>
        </authorList>
    </citation>
    <scope>NUCLEOTIDE SEQUENCE [LARGE SCALE GENOMIC DNA]</scope>
    <source>
        <strain evidence="1 2">J2</strain>
    </source>
</reference>
<gene>
    <name evidence="1" type="ORF">AWY79_08815</name>
</gene>